<protein>
    <submittedName>
        <fullName evidence="1">Regulatory protein AfsR</fullName>
    </submittedName>
</protein>
<dbReference type="PANTHER" id="PTHR47691:SF3">
    <property type="entry name" value="HTH-TYPE TRANSCRIPTIONAL REGULATOR RV0890C-RELATED"/>
    <property type="match status" value="1"/>
</dbReference>
<dbReference type="Gene3D" id="1.25.40.10">
    <property type="entry name" value="Tetratricopeptide repeat domain"/>
    <property type="match status" value="2"/>
</dbReference>
<dbReference type="AlphaFoldDB" id="A0A387HF78"/>
<dbReference type="SUPFAM" id="SSF52540">
    <property type="entry name" value="P-loop containing nucleoside triphosphate hydrolases"/>
    <property type="match status" value="1"/>
</dbReference>
<organism evidence="1 2">
    <name type="scientific">Streptomyces hundungensis</name>
    <dbReference type="NCBI Taxonomy" id="1077946"/>
    <lineage>
        <taxon>Bacteria</taxon>
        <taxon>Bacillati</taxon>
        <taxon>Actinomycetota</taxon>
        <taxon>Actinomycetes</taxon>
        <taxon>Kitasatosporales</taxon>
        <taxon>Streptomycetaceae</taxon>
        <taxon>Streptomyces</taxon>
    </lineage>
</organism>
<keyword evidence="2" id="KW-1185">Reference proteome</keyword>
<dbReference type="SUPFAM" id="SSF48452">
    <property type="entry name" value="TPR-like"/>
    <property type="match status" value="1"/>
</dbReference>
<evidence type="ECO:0000313" key="2">
    <source>
        <dbReference type="Proteomes" id="UP000271554"/>
    </source>
</evidence>
<accession>A0A387HF78</accession>
<dbReference type="SMART" id="SM00028">
    <property type="entry name" value="TPR"/>
    <property type="match status" value="3"/>
</dbReference>
<dbReference type="InterPro" id="IPR027417">
    <property type="entry name" value="P-loop_NTPase"/>
</dbReference>
<dbReference type="Proteomes" id="UP000271554">
    <property type="component" value="Chromosome"/>
</dbReference>
<dbReference type="EMBL" id="CP032698">
    <property type="protein sequence ID" value="AYG79378.1"/>
    <property type="molecule type" value="Genomic_DNA"/>
</dbReference>
<dbReference type="PANTHER" id="PTHR47691">
    <property type="entry name" value="REGULATOR-RELATED"/>
    <property type="match status" value="1"/>
</dbReference>
<evidence type="ECO:0000313" key="1">
    <source>
        <dbReference type="EMBL" id="AYG79378.1"/>
    </source>
</evidence>
<dbReference type="Pfam" id="PF13424">
    <property type="entry name" value="TPR_12"/>
    <property type="match status" value="1"/>
</dbReference>
<dbReference type="KEGG" id="shun:DWB77_01491"/>
<dbReference type="OrthoDB" id="5521887at2"/>
<name>A0A387HF78_9ACTN</name>
<dbReference type="InterPro" id="IPR011990">
    <property type="entry name" value="TPR-like_helical_dom_sf"/>
</dbReference>
<reference evidence="1 2" key="1">
    <citation type="submission" date="2018-10" db="EMBL/GenBank/DDBJ databases">
        <title>Relationship between Morphology and Antimicrobial Activity in Streptomyces.</title>
        <authorList>
            <person name="Kang H.J."/>
            <person name="Kim S.B."/>
        </authorList>
    </citation>
    <scope>NUCLEOTIDE SEQUENCE [LARGE SCALE GENOMIC DNA]</scope>
    <source>
        <strain evidence="1 2">BH38</strain>
    </source>
</reference>
<dbReference type="RefSeq" id="WP_120720493.1">
    <property type="nucleotide sequence ID" value="NZ_CP032698.1"/>
</dbReference>
<dbReference type="Gene3D" id="3.40.50.300">
    <property type="entry name" value="P-loop containing nucleotide triphosphate hydrolases"/>
    <property type="match status" value="1"/>
</dbReference>
<sequence>MLDPTSTAAVGAVLGAIGAGLANEAGKAAWESAGGLVRRIVGHEVRAPRGRDELNGIAQQVHDAVRHDPALARAWTAFARSAPRPGHPTRVPALHASTRFFTDRDAERKALGKEAFRTADGRPRIAVLHGPHGIGTSALALHWGCTQARRFPDGQLYADLRGTGTGATPGADPATVLRLLLRELGIAAADIPPATEDRQALLRDCTADRKMLIVLDHARSAAQIQPVLTSAPDVFVIVAARHPLPGLDAVGIPVGPLADKDARRLLAQVAKAGNVTLDRAALPAVVARCAGSPFALRATAARLTEQHWRQERQPADDAARTAVADGIRALTPDTARALRLLAQRDWPAIQAPLAAAILDLDETTAERLLTELAAVQLLESAPSRGTDGNGGPRTAGGAYRIRPLIREYAATEALREDGIAATQDAVRRAVRWCVTFAEPASRAALSHGWRLGDTQPPAPGGVPYTNAGEALGALRAELGNLLQAVGAAEELSDPDAVFRLNQALWPVQLKMGCHDELLPALRAGVRATEACDPASREAARMHTLLGLNLMELGRWPEAESAFTAAAHAERAAGHTRGHATAVESLGLLRLREWRFQEAYDCFEAADRILDDVTADGEGSRDLPRARALLQRHRGRALRGLGRWAQAETRLESALAFFRDTHEAYNTARTLTDLAETYEASGRATAALPLIDEAIASLTNEQAHHHLIHLRALRERCAAGERPQS</sequence>
<gene>
    <name evidence="1" type="primary">afsR_4</name>
    <name evidence="1" type="ORF">DWB77_01491</name>
</gene>
<dbReference type="InterPro" id="IPR019734">
    <property type="entry name" value="TPR_rpt"/>
</dbReference>
<proteinExistence type="predicted"/>